<organism evidence="1 2">
    <name type="scientific">Thermococcus piezophilus</name>
    <dbReference type="NCBI Taxonomy" id="1712654"/>
    <lineage>
        <taxon>Archaea</taxon>
        <taxon>Methanobacteriati</taxon>
        <taxon>Methanobacteriota</taxon>
        <taxon>Thermococci</taxon>
        <taxon>Thermococcales</taxon>
        <taxon>Thermococcaceae</taxon>
        <taxon>Thermococcus</taxon>
    </lineage>
</organism>
<name>A0A172WGF6_9EURY</name>
<evidence type="ECO:0000313" key="2">
    <source>
        <dbReference type="Proteomes" id="UP000076969"/>
    </source>
</evidence>
<accession>A0A172WGF6</accession>
<dbReference type="KEGG" id="tpie:A7C91_04615"/>
<evidence type="ECO:0008006" key="3">
    <source>
        <dbReference type="Google" id="ProtNLM"/>
    </source>
</evidence>
<dbReference type="InterPro" id="IPR021583">
    <property type="entry name" value="DUF3213"/>
</dbReference>
<reference evidence="2" key="1">
    <citation type="journal article" date="2016" name="Syst. Appl. Microbiol.">
        <title>Thermococcus piezophilus sp. nov., a novel hyperthermophilic and piezophilic archaeon with a broad pressure range for growth, isolated from a deepest hydrothermal vent at the Mid-Cayman Rise.</title>
        <authorList>
            <person name="Dalmasso C."/>
            <person name="Oger P."/>
            <person name="Selva G."/>
            <person name="Courtine D."/>
            <person name="L'Haridon S."/>
            <person name="Garlaschelli A."/>
            <person name="Roussel E."/>
            <person name="Miyazaki J."/>
            <person name="Reveillaud J."/>
            <person name="Jebbar M."/>
            <person name="Takai K."/>
            <person name="Maignien L."/>
            <person name="Alain K."/>
        </authorList>
    </citation>
    <scope>NUCLEOTIDE SEQUENCE [LARGE SCALE GENOMIC DNA]</scope>
    <source>
        <strain evidence="2">CDGS</strain>
    </source>
</reference>
<dbReference type="GeneID" id="28495451"/>
<sequence>MNPEKTLTKLDFRFGRITPEEARAKQYELLTDTRIWRAFINGFARNGYVVFDEEKLSREELIGKLKELEPEVTGEEHLTVADLIKSSHSWNNLLGKAES</sequence>
<dbReference type="STRING" id="1712654.A7C91_04615"/>
<evidence type="ECO:0000313" key="1">
    <source>
        <dbReference type="EMBL" id="ANF22532.1"/>
    </source>
</evidence>
<dbReference type="Proteomes" id="UP000076969">
    <property type="component" value="Chromosome"/>
</dbReference>
<keyword evidence="2" id="KW-1185">Reference proteome</keyword>
<dbReference type="AlphaFoldDB" id="A0A172WGF6"/>
<dbReference type="OrthoDB" id="86081at2157"/>
<gene>
    <name evidence="1" type="ORF">A7C91_04615</name>
</gene>
<dbReference type="EMBL" id="CP015520">
    <property type="protein sequence ID" value="ANF22532.1"/>
    <property type="molecule type" value="Genomic_DNA"/>
</dbReference>
<protein>
    <recommendedName>
        <fullName evidence="3">DUF3213 domain-containing protein</fullName>
    </recommendedName>
</protein>
<dbReference type="Pfam" id="PF11491">
    <property type="entry name" value="DUF3213"/>
    <property type="match status" value="1"/>
</dbReference>
<dbReference type="RefSeq" id="WP_068665322.1">
    <property type="nucleotide sequence ID" value="NZ_CP015520.1"/>
</dbReference>
<proteinExistence type="predicted"/>
<dbReference type="Gene3D" id="3.30.70.1750">
    <property type="entry name" value="Uncharacterised protein PF11491, DUF3213"/>
    <property type="match status" value="1"/>
</dbReference>